<dbReference type="Gene3D" id="3.40.50.300">
    <property type="entry name" value="P-loop containing nucleotide triphosphate hydrolases"/>
    <property type="match status" value="1"/>
</dbReference>
<sequence>MRWSVVLVVVAEAGKHVYRAGSAPTISHNTLVKRGVILWAHGRSATDTYCLTLRRSARMNFCRHMKEGFNTKHASGVLLRKKRLERCGKDGQLLTHIKPSHVRNSSRTDVRSPEDLFAAARGAGFEVVVAVYRHNALARAVSSFEIHRYAGLKREDSGTLAARRREAKLKQRASEDFCHAPGALKRHFETERDLYDRGLRAARANGLKLLRFSFEAVTGDLCGTIKKTTTALGCETRCRCQPTLSKHQRTSRRDRSLAGRTSPEAAKCITAELAGDVRYEWMLNLSATRPPKVVEEYERRLRRAGEV</sequence>
<keyword evidence="2" id="KW-1185">Reference proteome</keyword>
<comment type="caution">
    <text evidence="1">The sequence shown here is derived from an EMBL/GenBank/DDBJ whole genome shotgun (WGS) entry which is preliminary data.</text>
</comment>
<dbReference type="EMBL" id="CAKKNE010000004">
    <property type="protein sequence ID" value="CAH0374640.1"/>
    <property type="molecule type" value="Genomic_DNA"/>
</dbReference>
<organism evidence="1 2">
    <name type="scientific">Pelagomonas calceolata</name>
    <dbReference type="NCBI Taxonomy" id="35677"/>
    <lineage>
        <taxon>Eukaryota</taxon>
        <taxon>Sar</taxon>
        <taxon>Stramenopiles</taxon>
        <taxon>Ochrophyta</taxon>
        <taxon>Pelagophyceae</taxon>
        <taxon>Pelagomonadales</taxon>
        <taxon>Pelagomonadaceae</taxon>
        <taxon>Pelagomonas</taxon>
    </lineage>
</organism>
<proteinExistence type="predicted"/>
<dbReference type="AlphaFoldDB" id="A0A8J2WNT9"/>
<reference evidence="1" key="1">
    <citation type="submission" date="2021-11" db="EMBL/GenBank/DDBJ databases">
        <authorList>
            <consortium name="Genoscope - CEA"/>
            <person name="William W."/>
        </authorList>
    </citation>
    <scope>NUCLEOTIDE SEQUENCE</scope>
</reference>
<dbReference type="OrthoDB" id="203861at2759"/>
<dbReference type="Proteomes" id="UP000789595">
    <property type="component" value="Unassembled WGS sequence"/>
</dbReference>
<protein>
    <submittedName>
        <fullName evidence="1">Uncharacterized protein</fullName>
    </submittedName>
</protein>
<evidence type="ECO:0000313" key="1">
    <source>
        <dbReference type="EMBL" id="CAH0374640.1"/>
    </source>
</evidence>
<evidence type="ECO:0000313" key="2">
    <source>
        <dbReference type="Proteomes" id="UP000789595"/>
    </source>
</evidence>
<accession>A0A8J2WNT9</accession>
<gene>
    <name evidence="1" type="ORF">PECAL_4P19380</name>
</gene>
<name>A0A8J2WNT9_9STRA</name>
<dbReference type="InterPro" id="IPR027417">
    <property type="entry name" value="P-loop_NTPase"/>
</dbReference>